<dbReference type="EMBL" id="BAABME010001378">
    <property type="protein sequence ID" value="GAA0149282.1"/>
    <property type="molecule type" value="Genomic_DNA"/>
</dbReference>
<evidence type="ECO:0000313" key="13">
    <source>
        <dbReference type="Proteomes" id="UP001454036"/>
    </source>
</evidence>
<evidence type="ECO:0000256" key="5">
    <source>
        <dbReference type="ARBA" id="ARBA00022737"/>
    </source>
</evidence>
<dbReference type="InterPro" id="IPR001680">
    <property type="entry name" value="WD40_rpt"/>
</dbReference>
<dbReference type="SUPFAM" id="SSF50978">
    <property type="entry name" value="WD40 repeat-like"/>
    <property type="match status" value="1"/>
</dbReference>
<dbReference type="GO" id="GO:0015031">
    <property type="term" value="P:protein transport"/>
    <property type="evidence" value="ECO:0007669"/>
    <property type="project" value="UniProtKB-KW"/>
</dbReference>
<comment type="subcellular location">
    <subcellularLocation>
        <location evidence="1">Endoplasmic reticulum membrane</location>
        <topology evidence="1">Single-pass membrane protein</topology>
    </subcellularLocation>
</comment>
<dbReference type="PANTHER" id="PTHR23284:SF2">
    <property type="entry name" value="SEC12-LIKE PROTEIN 1"/>
    <property type="match status" value="1"/>
</dbReference>
<dbReference type="Proteomes" id="UP001454036">
    <property type="component" value="Unassembled WGS sequence"/>
</dbReference>
<dbReference type="InterPro" id="IPR045260">
    <property type="entry name" value="Sec12-like"/>
</dbReference>
<evidence type="ECO:0000256" key="4">
    <source>
        <dbReference type="ARBA" id="ARBA00022692"/>
    </source>
</evidence>
<keyword evidence="6" id="KW-0256">Endoplasmic reticulum</keyword>
<dbReference type="GO" id="GO:0005085">
    <property type="term" value="F:guanyl-nucleotide exchange factor activity"/>
    <property type="evidence" value="ECO:0007669"/>
    <property type="project" value="InterPro"/>
</dbReference>
<evidence type="ECO:0000256" key="10">
    <source>
        <dbReference type="PROSITE-ProRule" id="PRU00221"/>
    </source>
</evidence>
<dbReference type="AlphaFoldDB" id="A0AAV3PE76"/>
<name>A0AAV3PE76_LITER</name>
<dbReference type="PROSITE" id="PS50082">
    <property type="entry name" value="WD_REPEATS_2"/>
    <property type="match status" value="1"/>
</dbReference>
<keyword evidence="2" id="KW-0813">Transport</keyword>
<keyword evidence="8 11" id="KW-1133">Transmembrane helix</keyword>
<dbReference type="InterPro" id="IPR015943">
    <property type="entry name" value="WD40/YVTN_repeat-like_dom_sf"/>
</dbReference>
<dbReference type="GO" id="GO:0006888">
    <property type="term" value="P:endoplasmic reticulum to Golgi vesicle-mediated transport"/>
    <property type="evidence" value="ECO:0007669"/>
    <property type="project" value="TreeGrafter"/>
</dbReference>
<keyword evidence="5" id="KW-0677">Repeat</keyword>
<evidence type="ECO:0000256" key="6">
    <source>
        <dbReference type="ARBA" id="ARBA00022824"/>
    </source>
</evidence>
<dbReference type="Pfam" id="PF00400">
    <property type="entry name" value="WD40"/>
    <property type="match status" value="2"/>
</dbReference>
<sequence length="378" mass="41987">MDGADSSGQGTVMCATWIRRPENAHVVIVGKLTPPVLEIFSYHPITTSLSTSPKGRFEFEEGVEPVTIVAHPSGDAVVCSTTTGGCKLFEIYFKGENVELVVKESIPLQDVGPQKCLAFSVDGSKLATGGVDGHLKMFEWPNMSITLDEPRAHKSFQDMDFSLDSEFLATTSTDGSARIWQTNGGPLTTLTRNADENIELCRFSKNGTQPFLFCTVQKGNRSLTVVWDISTWKRIGYRTLLKKPAALMSISLDGKYLALGSKDGDICVVEVKKMEVRHLTRRLHLGSSIGTLEFCPSDRVILTTSREWGVMATKLNVPVDWKEWQIYLLLLGLFLASVVVFYIFFENSDSFWNFPQPGRPKIDSVLGDPKSDDKWSEL</sequence>
<evidence type="ECO:0000313" key="12">
    <source>
        <dbReference type="EMBL" id="GAA0149282.1"/>
    </source>
</evidence>
<keyword evidence="9 11" id="KW-0472">Membrane</keyword>
<gene>
    <name evidence="12" type="ORF">LIER_08503</name>
</gene>
<evidence type="ECO:0000256" key="2">
    <source>
        <dbReference type="ARBA" id="ARBA00022448"/>
    </source>
</evidence>
<reference evidence="12 13" key="1">
    <citation type="submission" date="2024-01" db="EMBL/GenBank/DDBJ databases">
        <title>The complete chloroplast genome sequence of Lithospermum erythrorhizon: insights into the phylogenetic relationship among Boraginaceae species and the maternal lineages of purple gromwells.</title>
        <authorList>
            <person name="Okada T."/>
            <person name="Watanabe K."/>
        </authorList>
    </citation>
    <scope>NUCLEOTIDE SEQUENCE [LARGE SCALE GENOMIC DNA]</scope>
</reference>
<organism evidence="12 13">
    <name type="scientific">Lithospermum erythrorhizon</name>
    <name type="common">Purple gromwell</name>
    <name type="synonym">Lithospermum officinale var. erythrorhizon</name>
    <dbReference type="NCBI Taxonomy" id="34254"/>
    <lineage>
        <taxon>Eukaryota</taxon>
        <taxon>Viridiplantae</taxon>
        <taxon>Streptophyta</taxon>
        <taxon>Embryophyta</taxon>
        <taxon>Tracheophyta</taxon>
        <taxon>Spermatophyta</taxon>
        <taxon>Magnoliopsida</taxon>
        <taxon>eudicotyledons</taxon>
        <taxon>Gunneridae</taxon>
        <taxon>Pentapetalae</taxon>
        <taxon>asterids</taxon>
        <taxon>lamiids</taxon>
        <taxon>Boraginales</taxon>
        <taxon>Boraginaceae</taxon>
        <taxon>Boraginoideae</taxon>
        <taxon>Lithospermeae</taxon>
        <taxon>Lithospermum</taxon>
    </lineage>
</organism>
<dbReference type="InterPro" id="IPR036322">
    <property type="entry name" value="WD40_repeat_dom_sf"/>
</dbReference>
<dbReference type="SMART" id="SM00320">
    <property type="entry name" value="WD40"/>
    <property type="match status" value="3"/>
</dbReference>
<evidence type="ECO:0000256" key="1">
    <source>
        <dbReference type="ARBA" id="ARBA00004389"/>
    </source>
</evidence>
<protein>
    <submittedName>
        <fullName evidence="12">Guanyl-nucleotide exchange factor</fullName>
    </submittedName>
</protein>
<evidence type="ECO:0000256" key="3">
    <source>
        <dbReference type="ARBA" id="ARBA00022574"/>
    </source>
</evidence>
<evidence type="ECO:0000256" key="11">
    <source>
        <dbReference type="SAM" id="Phobius"/>
    </source>
</evidence>
<keyword evidence="7" id="KW-0653">Protein transport</keyword>
<keyword evidence="3 10" id="KW-0853">WD repeat</keyword>
<dbReference type="FunFam" id="2.130.10.10:FF:000435">
    <property type="entry name" value="SEC12-like protein 1"/>
    <property type="match status" value="1"/>
</dbReference>
<dbReference type="PANTHER" id="PTHR23284">
    <property type="entry name" value="PROLACTIN REGULATORY ELEMENT BINDING PROTEIN"/>
    <property type="match status" value="1"/>
</dbReference>
<feature type="transmembrane region" description="Helical" evidence="11">
    <location>
        <begin position="324"/>
        <end position="345"/>
    </location>
</feature>
<dbReference type="Gene3D" id="2.130.10.10">
    <property type="entry name" value="YVTN repeat-like/Quinoprotein amine dehydrogenase"/>
    <property type="match status" value="1"/>
</dbReference>
<evidence type="ECO:0000256" key="7">
    <source>
        <dbReference type="ARBA" id="ARBA00022927"/>
    </source>
</evidence>
<keyword evidence="4 11" id="KW-0812">Transmembrane</keyword>
<accession>A0AAV3PE76</accession>
<dbReference type="GO" id="GO:0003400">
    <property type="term" value="P:regulation of COPII vesicle coating"/>
    <property type="evidence" value="ECO:0007669"/>
    <property type="project" value="TreeGrafter"/>
</dbReference>
<comment type="caution">
    <text evidence="12">The sequence shown here is derived from an EMBL/GenBank/DDBJ whole genome shotgun (WGS) entry which is preliminary data.</text>
</comment>
<proteinExistence type="predicted"/>
<dbReference type="GO" id="GO:0005789">
    <property type="term" value="C:endoplasmic reticulum membrane"/>
    <property type="evidence" value="ECO:0007669"/>
    <property type="project" value="UniProtKB-SubCell"/>
</dbReference>
<feature type="repeat" description="WD" evidence="10">
    <location>
        <begin position="159"/>
        <end position="190"/>
    </location>
</feature>
<evidence type="ECO:0000256" key="8">
    <source>
        <dbReference type="ARBA" id="ARBA00022989"/>
    </source>
</evidence>
<evidence type="ECO:0000256" key="9">
    <source>
        <dbReference type="ARBA" id="ARBA00023136"/>
    </source>
</evidence>
<keyword evidence="13" id="KW-1185">Reference proteome</keyword>